<gene>
    <name evidence="1" type="ORF">C5167_035292</name>
</gene>
<proteinExistence type="predicted"/>
<protein>
    <submittedName>
        <fullName evidence="1">Uncharacterized protein</fullName>
    </submittedName>
</protein>
<evidence type="ECO:0000313" key="2">
    <source>
        <dbReference type="Proteomes" id="UP000316621"/>
    </source>
</evidence>
<keyword evidence="2" id="KW-1185">Reference proteome</keyword>
<dbReference type="Gramene" id="RZC72151">
    <property type="protein sequence ID" value="RZC72151"/>
    <property type="gene ID" value="C5167_035292"/>
</dbReference>
<organism evidence="1 2">
    <name type="scientific">Papaver somniferum</name>
    <name type="common">Opium poppy</name>
    <dbReference type="NCBI Taxonomy" id="3469"/>
    <lineage>
        <taxon>Eukaryota</taxon>
        <taxon>Viridiplantae</taxon>
        <taxon>Streptophyta</taxon>
        <taxon>Embryophyta</taxon>
        <taxon>Tracheophyta</taxon>
        <taxon>Spermatophyta</taxon>
        <taxon>Magnoliopsida</taxon>
        <taxon>Ranunculales</taxon>
        <taxon>Papaveraceae</taxon>
        <taxon>Papaveroideae</taxon>
        <taxon>Papaver</taxon>
    </lineage>
</organism>
<evidence type="ECO:0000313" key="1">
    <source>
        <dbReference type="EMBL" id="RZC72151.1"/>
    </source>
</evidence>
<reference evidence="1 2" key="1">
    <citation type="journal article" date="2018" name="Science">
        <title>The opium poppy genome and morphinan production.</title>
        <authorList>
            <person name="Guo L."/>
            <person name="Winzer T."/>
            <person name="Yang X."/>
            <person name="Li Y."/>
            <person name="Ning Z."/>
            <person name="He Z."/>
            <person name="Teodor R."/>
            <person name="Lu Y."/>
            <person name="Bowser T.A."/>
            <person name="Graham I.A."/>
            <person name="Ye K."/>
        </authorList>
    </citation>
    <scope>NUCLEOTIDE SEQUENCE [LARGE SCALE GENOMIC DNA]</scope>
    <source>
        <strain evidence="2">cv. HN1</strain>
        <tissue evidence="1">Leaves</tissue>
    </source>
</reference>
<sequence>MSYNVHLHQAWISNEIGYSWISILCSHVRPQKISDVFLMVLLTRMRKAKKIVSFVPLFVESPMQGILTGDKGSDNGNHGYEKDELSLYVTVPISAETGYHTKWGRYWREL</sequence>
<dbReference type="Proteomes" id="UP000316621">
    <property type="component" value="Chromosome 7"/>
</dbReference>
<dbReference type="EMBL" id="CM010721">
    <property type="protein sequence ID" value="RZC72151.1"/>
    <property type="molecule type" value="Genomic_DNA"/>
</dbReference>
<dbReference type="AlphaFoldDB" id="A0A4Y7KIZ3"/>
<name>A0A4Y7KIZ3_PAPSO</name>
<accession>A0A4Y7KIZ3</accession>